<dbReference type="HOGENOM" id="CLU_544439_0_0_1"/>
<feature type="region of interest" description="Disordered" evidence="1">
    <location>
        <begin position="243"/>
        <end position="309"/>
    </location>
</feature>
<feature type="compositionally biased region" description="Basic and acidic residues" evidence="1">
    <location>
        <begin position="283"/>
        <end position="292"/>
    </location>
</feature>
<evidence type="ECO:0000256" key="2">
    <source>
        <dbReference type="SAM" id="SignalP"/>
    </source>
</evidence>
<evidence type="ECO:0000256" key="1">
    <source>
        <dbReference type="SAM" id="MobiDB-lite"/>
    </source>
</evidence>
<feature type="compositionally biased region" description="Basic and acidic residues" evidence="1">
    <location>
        <begin position="162"/>
        <end position="172"/>
    </location>
</feature>
<keyword evidence="4" id="KW-1185">Reference proteome</keyword>
<feature type="compositionally biased region" description="Basic residues" evidence="1">
    <location>
        <begin position="243"/>
        <end position="282"/>
    </location>
</feature>
<feature type="signal peptide" evidence="2">
    <location>
        <begin position="1"/>
        <end position="17"/>
    </location>
</feature>
<name>J3L8W6_ORYBR</name>
<feature type="compositionally biased region" description="Low complexity" evidence="1">
    <location>
        <begin position="174"/>
        <end position="199"/>
    </location>
</feature>
<feature type="compositionally biased region" description="Basic residues" evidence="1">
    <location>
        <begin position="118"/>
        <end position="150"/>
    </location>
</feature>
<dbReference type="EnsemblPlants" id="OB02G10830.1">
    <property type="protein sequence ID" value="OB02G10830.1"/>
    <property type="gene ID" value="OB02G10830"/>
</dbReference>
<feature type="region of interest" description="Disordered" evidence="1">
    <location>
        <begin position="162"/>
        <end position="199"/>
    </location>
</feature>
<accession>J3L8W6</accession>
<dbReference type="Gramene" id="OB02G10830.1">
    <property type="protein sequence ID" value="OB02G10830.1"/>
    <property type="gene ID" value="OB02G10830"/>
</dbReference>
<dbReference type="Proteomes" id="UP000006038">
    <property type="component" value="Unassembled WGS sequence"/>
</dbReference>
<feature type="region of interest" description="Disordered" evidence="1">
    <location>
        <begin position="377"/>
        <end position="466"/>
    </location>
</feature>
<feature type="region of interest" description="Disordered" evidence="1">
    <location>
        <begin position="109"/>
        <end position="150"/>
    </location>
</feature>
<dbReference type="OMA" id="DHQRGPE"/>
<sequence length="501" mass="59364">MDLLLLLLRLHLRRRAARPHHPRQPQPHQGRHRQRRRRLRLRLHLLQARHGRRLRHARPALRLRLPHHARRAHRLLHVAHRVRRRIHRRPLPHRLLAGDLRVVPVLDEHHVQQQDHRPRQRPRRRLGQHGRRRHAAHHAARLRRHPQMRRHAVHGVEARLLRAGDAARRDGDPGADAGAGPPRRQPAQPAEEGRRQQGQLLQGATVRRHQLPHLDLRPPLRLFHGRRAHHRQRHRRVLLRPLRPRPPRRRHHRRLLRHGQHRRASHRRPPLRPRRALLRHARPSLEHLAPPDRRRRLLPPARPRLHPPDLRRLHGPLLLLRPGRLRRHLRRHPVHLPPLARHHLRHDRRRRQLRRRAHAAALLHLVEVLHGHRPGVHGHHDHGVHAARGSRPLPAVGLHAPPAQRRRRGGALLRLRVERRGEEQGPPWRQPQVRRERPLRARPTQRHRRRRRSVAHQHAGARLGSKLFSDRDQELAGVGLDAAEHVFAGINGDGRVKSFLN</sequence>
<reference evidence="3" key="1">
    <citation type="submission" date="2013-04" db="UniProtKB">
        <authorList>
            <consortium name="EnsemblPlants"/>
        </authorList>
    </citation>
    <scope>IDENTIFICATION</scope>
</reference>
<protein>
    <submittedName>
        <fullName evidence="3">Uncharacterized protein</fullName>
    </submittedName>
</protein>
<feature type="compositionally biased region" description="Basic residues" evidence="1">
    <location>
        <begin position="443"/>
        <end position="455"/>
    </location>
</feature>
<organism evidence="3">
    <name type="scientific">Oryza brachyantha</name>
    <name type="common">malo sina</name>
    <dbReference type="NCBI Taxonomy" id="4533"/>
    <lineage>
        <taxon>Eukaryota</taxon>
        <taxon>Viridiplantae</taxon>
        <taxon>Streptophyta</taxon>
        <taxon>Embryophyta</taxon>
        <taxon>Tracheophyta</taxon>
        <taxon>Spermatophyta</taxon>
        <taxon>Magnoliopsida</taxon>
        <taxon>Liliopsida</taxon>
        <taxon>Poales</taxon>
        <taxon>Poaceae</taxon>
        <taxon>BOP clade</taxon>
        <taxon>Oryzoideae</taxon>
        <taxon>Oryzeae</taxon>
        <taxon>Oryzinae</taxon>
        <taxon>Oryza</taxon>
    </lineage>
</organism>
<keyword evidence="2" id="KW-0732">Signal</keyword>
<feature type="region of interest" description="Disordered" evidence="1">
    <location>
        <begin position="16"/>
        <end position="36"/>
    </location>
</feature>
<proteinExistence type="predicted"/>
<feature type="chain" id="PRO_5003772513" evidence="2">
    <location>
        <begin position="18"/>
        <end position="501"/>
    </location>
</feature>
<evidence type="ECO:0000313" key="3">
    <source>
        <dbReference type="EnsemblPlants" id="OB02G10830.1"/>
    </source>
</evidence>
<evidence type="ECO:0000313" key="4">
    <source>
        <dbReference type="Proteomes" id="UP000006038"/>
    </source>
</evidence>
<dbReference type="AlphaFoldDB" id="J3L8W6"/>